<dbReference type="EMBL" id="JARPOI010000017">
    <property type="protein sequence ID" value="KAJ9140662.1"/>
    <property type="molecule type" value="Genomic_DNA"/>
</dbReference>
<feature type="compositionally biased region" description="Pro residues" evidence="1">
    <location>
        <begin position="177"/>
        <end position="192"/>
    </location>
</feature>
<proteinExistence type="predicted"/>
<evidence type="ECO:0000256" key="2">
    <source>
        <dbReference type="SAM" id="SignalP"/>
    </source>
</evidence>
<gene>
    <name evidence="3" type="ORF">P3X46_031281</name>
</gene>
<organism evidence="3 4">
    <name type="scientific">Hevea brasiliensis</name>
    <name type="common">Para rubber tree</name>
    <name type="synonym">Siphonia brasiliensis</name>
    <dbReference type="NCBI Taxonomy" id="3981"/>
    <lineage>
        <taxon>Eukaryota</taxon>
        <taxon>Viridiplantae</taxon>
        <taxon>Streptophyta</taxon>
        <taxon>Embryophyta</taxon>
        <taxon>Tracheophyta</taxon>
        <taxon>Spermatophyta</taxon>
        <taxon>Magnoliopsida</taxon>
        <taxon>eudicotyledons</taxon>
        <taxon>Gunneridae</taxon>
        <taxon>Pentapetalae</taxon>
        <taxon>rosids</taxon>
        <taxon>fabids</taxon>
        <taxon>Malpighiales</taxon>
        <taxon>Euphorbiaceae</taxon>
        <taxon>Crotonoideae</taxon>
        <taxon>Micrandreae</taxon>
        <taxon>Hevea</taxon>
    </lineage>
</organism>
<keyword evidence="2" id="KW-0732">Signal</keyword>
<dbReference type="Proteomes" id="UP001174677">
    <property type="component" value="Chromosome 17"/>
</dbReference>
<feature type="chain" id="PRO_5047127327" evidence="2">
    <location>
        <begin position="29"/>
        <end position="192"/>
    </location>
</feature>
<evidence type="ECO:0000256" key="1">
    <source>
        <dbReference type="SAM" id="MobiDB-lite"/>
    </source>
</evidence>
<comment type="caution">
    <text evidence="3">The sequence shown here is derived from an EMBL/GenBank/DDBJ whole genome shotgun (WGS) entry which is preliminary data.</text>
</comment>
<sequence length="192" mass="20492">MENKPSSFLIICSFLLFLVLHSVPQVLAARKLLDIFPNGYFPPGTAQVPPPTPETKVNYNSETKNGSHAQVVSVNGKTRSESGTVNGKNGHPVVQANTHNGYEAGTIKGFDGKPIIQGKNTTDYQTAIINGSDGKPKFEVHRYNNGTAIISVLGSDGKPIYQINSLPPPGGIGNSFLPPPANSYNPFPPPQI</sequence>
<evidence type="ECO:0000313" key="4">
    <source>
        <dbReference type="Proteomes" id="UP001174677"/>
    </source>
</evidence>
<feature type="region of interest" description="Disordered" evidence="1">
    <location>
        <begin position="172"/>
        <end position="192"/>
    </location>
</feature>
<keyword evidence="4" id="KW-1185">Reference proteome</keyword>
<reference evidence="3" key="1">
    <citation type="journal article" date="2023" name="Plant Biotechnol. J.">
        <title>Chromosome-level wild Hevea brasiliensis genome provides new tools for genomic-assisted breeding and valuable loci to elevate rubber yield.</title>
        <authorList>
            <person name="Cheng H."/>
            <person name="Song X."/>
            <person name="Hu Y."/>
            <person name="Wu T."/>
            <person name="Yang Q."/>
            <person name="An Z."/>
            <person name="Feng S."/>
            <person name="Deng Z."/>
            <person name="Wu W."/>
            <person name="Zeng X."/>
            <person name="Tu M."/>
            <person name="Wang X."/>
            <person name="Huang H."/>
        </authorList>
    </citation>
    <scope>NUCLEOTIDE SEQUENCE</scope>
    <source>
        <strain evidence="3">MT/VB/25A 57/8</strain>
    </source>
</reference>
<evidence type="ECO:0000313" key="3">
    <source>
        <dbReference type="EMBL" id="KAJ9140662.1"/>
    </source>
</evidence>
<feature type="signal peptide" evidence="2">
    <location>
        <begin position="1"/>
        <end position="28"/>
    </location>
</feature>
<accession>A0ABQ9KKS9</accession>
<protein>
    <submittedName>
        <fullName evidence="3">Uncharacterized protein</fullName>
    </submittedName>
</protein>
<name>A0ABQ9KKS9_HEVBR</name>